<reference evidence="6" key="2">
    <citation type="journal article" date="2023" name="IMA Fungus">
        <title>Comparative genomic study of the Penicillium genus elucidates a diverse pangenome and 15 lateral gene transfer events.</title>
        <authorList>
            <person name="Petersen C."/>
            <person name="Sorensen T."/>
            <person name="Nielsen M.R."/>
            <person name="Sondergaard T.E."/>
            <person name="Sorensen J.L."/>
            <person name="Fitzpatrick D.A."/>
            <person name="Frisvad J.C."/>
            <person name="Nielsen K.L."/>
        </authorList>
    </citation>
    <scope>NUCLEOTIDE SEQUENCE</scope>
    <source>
        <strain evidence="6">IBT 26290</strain>
    </source>
</reference>
<evidence type="ECO:0000256" key="2">
    <source>
        <dbReference type="ARBA" id="ARBA00022723"/>
    </source>
</evidence>
<proteinExistence type="predicted"/>
<protein>
    <recommendedName>
        <fullName evidence="5">Xylanolytic transcriptional activator regulatory domain-containing protein</fullName>
    </recommendedName>
</protein>
<reference evidence="6" key="1">
    <citation type="submission" date="2022-11" db="EMBL/GenBank/DDBJ databases">
        <authorList>
            <person name="Petersen C."/>
        </authorList>
    </citation>
    <scope>NUCLEOTIDE SEQUENCE</scope>
    <source>
        <strain evidence="6">IBT 26290</strain>
    </source>
</reference>
<organism evidence="6 7">
    <name type="scientific">Penicillium canariense</name>
    <dbReference type="NCBI Taxonomy" id="189055"/>
    <lineage>
        <taxon>Eukaryota</taxon>
        <taxon>Fungi</taxon>
        <taxon>Dikarya</taxon>
        <taxon>Ascomycota</taxon>
        <taxon>Pezizomycotina</taxon>
        <taxon>Eurotiomycetes</taxon>
        <taxon>Eurotiomycetidae</taxon>
        <taxon>Eurotiales</taxon>
        <taxon>Aspergillaceae</taxon>
        <taxon>Penicillium</taxon>
    </lineage>
</organism>
<gene>
    <name evidence="6" type="ORF">N7482_007606</name>
</gene>
<dbReference type="GO" id="GO:0003700">
    <property type="term" value="F:DNA-binding transcription factor activity"/>
    <property type="evidence" value="ECO:0007669"/>
    <property type="project" value="InterPro"/>
</dbReference>
<comment type="subcellular location">
    <subcellularLocation>
        <location evidence="1">Nucleus</location>
    </subcellularLocation>
</comment>
<name>A0A9W9I011_9EURO</name>
<accession>A0A9W9I011</accession>
<dbReference type="PANTHER" id="PTHR46910">
    <property type="entry name" value="TRANSCRIPTION FACTOR PDR1"/>
    <property type="match status" value="1"/>
</dbReference>
<evidence type="ECO:0000256" key="1">
    <source>
        <dbReference type="ARBA" id="ARBA00004123"/>
    </source>
</evidence>
<dbReference type="SMART" id="SM00906">
    <property type="entry name" value="Fungal_trans"/>
    <property type="match status" value="1"/>
</dbReference>
<dbReference type="Proteomes" id="UP001149163">
    <property type="component" value="Unassembled WGS sequence"/>
</dbReference>
<dbReference type="GO" id="GO:0008270">
    <property type="term" value="F:zinc ion binding"/>
    <property type="evidence" value="ECO:0007669"/>
    <property type="project" value="InterPro"/>
</dbReference>
<dbReference type="GO" id="GO:0006351">
    <property type="term" value="P:DNA-templated transcription"/>
    <property type="evidence" value="ECO:0007669"/>
    <property type="project" value="InterPro"/>
</dbReference>
<dbReference type="GO" id="GO:0005634">
    <property type="term" value="C:nucleus"/>
    <property type="evidence" value="ECO:0007669"/>
    <property type="project" value="UniProtKB-SubCell"/>
</dbReference>
<dbReference type="EMBL" id="JAPQKN010000004">
    <property type="protein sequence ID" value="KAJ5160602.1"/>
    <property type="molecule type" value="Genomic_DNA"/>
</dbReference>
<dbReference type="GeneID" id="81428906"/>
<comment type="caution">
    <text evidence="6">The sequence shown here is derived from an EMBL/GenBank/DDBJ whole genome shotgun (WGS) entry which is preliminary data.</text>
</comment>
<evidence type="ECO:0000259" key="5">
    <source>
        <dbReference type="SMART" id="SM00906"/>
    </source>
</evidence>
<evidence type="ECO:0000256" key="4">
    <source>
        <dbReference type="ARBA" id="ARBA00023242"/>
    </source>
</evidence>
<keyword evidence="3" id="KW-0238">DNA-binding</keyword>
<evidence type="ECO:0000313" key="7">
    <source>
        <dbReference type="Proteomes" id="UP001149163"/>
    </source>
</evidence>
<feature type="domain" description="Xylanolytic transcriptional activator regulatory" evidence="5">
    <location>
        <begin position="170"/>
        <end position="242"/>
    </location>
</feature>
<dbReference type="PANTHER" id="PTHR46910:SF3">
    <property type="entry name" value="HALOTOLERANCE PROTEIN 9-RELATED"/>
    <property type="match status" value="1"/>
</dbReference>
<dbReference type="InterPro" id="IPR007219">
    <property type="entry name" value="XnlR_reg_dom"/>
</dbReference>
<dbReference type="AlphaFoldDB" id="A0A9W9I011"/>
<keyword evidence="4" id="KW-0539">Nucleus</keyword>
<dbReference type="InterPro" id="IPR050987">
    <property type="entry name" value="AtrR-like"/>
</dbReference>
<dbReference type="CDD" id="cd12148">
    <property type="entry name" value="fungal_TF_MHR"/>
    <property type="match status" value="1"/>
</dbReference>
<dbReference type="RefSeq" id="XP_056542159.1">
    <property type="nucleotide sequence ID" value="XM_056689730.1"/>
</dbReference>
<sequence>MVVDANVSIGGVSFTQFVLNSLPGHENVQAKTVMSNGGQNKSSSVVSEDLYALPENALQVLDRYFECRNILTPMFHVPSARPAFQAAICCPLRDRHKHRLEYVLLNMVLALCTSHWLVDVDANPRTARQHYDTAMALLQPTILRDWTLQHVQALLLGARYLQGTSCGDECWNVLGLAIRIAYGLRLHQEPPETDAPPLRETKRRVWYAAYTLDMHWSMVYQRPPATRSSDFSISMLEDLDDDCIQSDRILYPSPRRPSSMSFFIEVVKLYQIVEKVLARLSESQGGNRETAELAMGFDEEWQRWYRERPANLMLDETAAKEPPWILALRGNMVRILIHRQSLKIKAENSTTCNDSVVTHILQFSQKICVKAAMESIDIVALRHAQTKRTSGLDFFNIYYLFNAVIVLVSHIVDPQNAHDRTALDKVDEALHMINAMSSNHSFAQWAYSFLQQLLGYLHQSTGAQQPQPMTIPQSSIPLRQSTGSMASQTAVNRGSEELQDLHALFGLAQDLTVDLETQFGILDPGISESFWAFDDETSFSSVAGRS</sequence>
<evidence type="ECO:0000313" key="6">
    <source>
        <dbReference type="EMBL" id="KAJ5160602.1"/>
    </source>
</evidence>
<keyword evidence="7" id="KW-1185">Reference proteome</keyword>
<dbReference type="OrthoDB" id="2283488at2759"/>
<dbReference type="Pfam" id="PF04082">
    <property type="entry name" value="Fungal_trans"/>
    <property type="match status" value="1"/>
</dbReference>
<dbReference type="GO" id="GO:0003677">
    <property type="term" value="F:DNA binding"/>
    <property type="evidence" value="ECO:0007669"/>
    <property type="project" value="UniProtKB-KW"/>
</dbReference>
<keyword evidence="2" id="KW-0479">Metal-binding</keyword>
<evidence type="ECO:0000256" key="3">
    <source>
        <dbReference type="ARBA" id="ARBA00023125"/>
    </source>
</evidence>